<keyword evidence="2" id="KW-1185">Reference proteome</keyword>
<organism evidence="1 2">
    <name type="scientific">Trifolium medium</name>
    <dbReference type="NCBI Taxonomy" id="97028"/>
    <lineage>
        <taxon>Eukaryota</taxon>
        <taxon>Viridiplantae</taxon>
        <taxon>Streptophyta</taxon>
        <taxon>Embryophyta</taxon>
        <taxon>Tracheophyta</taxon>
        <taxon>Spermatophyta</taxon>
        <taxon>Magnoliopsida</taxon>
        <taxon>eudicotyledons</taxon>
        <taxon>Gunneridae</taxon>
        <taxon>Pentapetalae</taxon>
        <taxon>rosids</taxon>
        <taxon>fabids</taxon>
        <taxon>Fabales</taxon>
        <taxon>Fabaceae</taxon>
        <taxon>Papilionoideae</taxon>
        <taxon>50 kb inversion clade</taxon>
        <taxon>NPAAA clade</taxon>
        <taxon>Hologalegina</taxon>
        <taxon>IRL clade</taxon>
        <taxon>Trifolieae</taxon>
        <taxon>Trifolium</taxon>
    </lineage>
</organism>
<proteinExistence type="predicted"/>
<sequence length="48" mass="5387">MGDSLQDITVQVEQTVHQIQQNKVLHDDVQPVVQLDVIQCDTSLDESP</sequence>
<dbReference type="Proteomes" id="UP000265520">
    <property type="component" value="Unassembled WGS sequence"/>
</dbReference>
<evidence type="ECO:0000313" key="2">
    <source>
        <dbReference type="Proteomes" id="UP000265520"/>
    </source>
</evidence>
<accession>A0A392V4L3</accession>
<name>A0A392V4L3_9FABA</name>
<feature type="non-terminal residue" evidence="1">
    <location>
        <position position="48"/>
    </location>
</feature>
<reference evidence="1 2" key="1">
    <citation type="journal article" date="2018" name="Front. Plant Sci.">
        <title>Red Clover (Trifolium pratense) and Zigzag Clover (T. medium) - A Picture of Genomic Similarities and Differences.</title>
        <authorList>
            <person name="Dluhosova J."/>
            <person name="Istvanek J."/>
            <person name="Nedelnik J."/>
            <person name="Repkova J."/>
        </authorList>
    </citation>
    <scope>NUCLEOTIDE SEQUENCE [LARGE SCALE GENOMIC DNA]</scope>
    <source>
        <strain evidence="2">cv. 10/8</strain>
        <tissue evidence="1">Leaf</tissue>
    </source>
</reference>
<protein>
    <submittedName>
        <fullName evidence="1">Uncharacterized protein</fullName>
    </submittedName>
</protein>
<comment type="caution">
    <text evidence="1">The sequence shown here is derived from an EMBL/GenBank/DDBJ whole genome shotgun (WGS) entry which is preliminary data.</text>
</comment>
<dbReference type="EMBL" id="LXQA011060578">
    <property type="protein sequence ID" value="MCI83164.1"/>
    <property type="molecule type" value="Genomic_DNA"/>
</dbReference>
<evidence type="ECO:0000313" key="1">
    <source>
        <dbReference type="EMBL" id="MCI83164.1"/>
    </source>
</evidence>
<dbReference type="AlphaFoldDB" id="A0A392V4L3"/>